<dbReference type="AlphaFoldDB" id="A0A4Q2UCV6"/>
<dbReference type="InterPro" id="IPR009576">
    <property type="entry name" value="Biofilm_formation_YgiB"/>
</dbReference>
<evidence type="ECO:0000313" key="3">
    <source>
        <dbReference type="Proteomes" id="UP000290759"/>
    </source>
</evidence>
<reference evidence="2 3" key="1">
    <citation type="submission" date="2018-12" db="EMBL/GenBank/DDBJ databases">
        <authorList>
            <person name="Grouzdev D.S."/>
            <person name="Krutkina M.S."/>
        </authorList>
    </citation>
    <scope>NUCLEOTIDE SEQUENCE [LARGE SCALE GENOMIC DNA]</scope>
    <source>
        <strain evidence="2 3">RmlP026</strain>
    </source>
</reference>
<gene>
    <name evidence="2" type="ORF">D3273_05970</name>
</gene>
<dbReference type="Proteomes" id="UP000290759">
    <property type="component" value="Unassembled WGS sequence"/>
</dbReference>
<dbReference type="OrthoDB" id="8160435at2"/>
<evidence type="ECO:0000256" key="1">
    <source>
        <dbReference type="SAM" id="MobiDB-lite"/>
    </source>
</evidence>
<comment type="caution">
    <text evidence="2">The sequence shown here is derived from an EMBL/GenBank/DDBJ whole genome shotgun (WGS) entry which is preliminary data.</text>
</comment>
<reference evidence="2 3" key="2">
    <citation type="submission" date="2019-02" db="EMBL/GenBank/DDBJ databases">
        <title>'Lichenibacterium ramalinii' gen. nov. sp. nov., 'Lichenibacterium minor' gen. nov. sp. nov.</title>
        <authorList>
            <person name="Pankratov T."/>
        </authorList>
    </citation>
    <scope>NUCLEOTIDE SEQUENCE [LARGE SCALE GENOMIC DNA]</scope>
    <source>
        <strain evidence="2 3">RmlP026</strain>
    </source>
</reference>
<sequence length="238" mass="24651">MGGPEEGRPRRRLLAAERGRTVGQARLNGAAWAAVASMVLGTGGAWATGPSRFASYESEAGCVAAHTFAPASCRVAFANARSEYEAKTPAFSSQALCTRAYASCMAWPPGAAGRATTFRPSWDGVDIVDTPTEHSVTPSPGSTGRAVRFAARSLDEEPVRLTIRGAAVPVPPTRSIRGAPPVGARPSAAPAVVQRGGGPERELPPSPVPPPGSGFKLEGGVLTYPAPARFQPKNLPKE</sequence>
<proteinExistence type="predicted"/>
<organism evidence="2 3">
    <name type="scientific">Lichenibacterium minor</name>
    <dbReference type="NCBI Taxonomy" id="2316528"/>
    <lineage>
        <taxon>Bacteria</taxon>
        <taxon>Pseudomonadati</taxon>
        <taxon>Pseudomonadota</taxon>
        <taxon>Alphaproteobacteria</taxon>
        <taxon>Hyphomicrobiales</taxon>
        <taxon>Lichenihabitantaceae</taxon>
        <taxon>Lichenibacterium</taxon>
    </lineage>
</organism>
<dbReference type="EMBL" id="QYBB01000004">
    <property type="protein sequence ID" value="RYC32997.1"/>
    <property type="molecule type" value="Genomic_DNA"/>
</dbReference>
<name>A0A4Q2UCV6_9HYPH</name>
<protein>
    <submittedName>
        <fullName evidence="2">DUF1190 domain-containing protein</fullName>
    </submittedName>
</protein>
<keyword evidence="3" id="KW-1185">Reference proteome</keyword>
<feature type="region of interest" description="Disordered" evidence="1">
    <location>
        <begin position="172"/>
        <end position="238"/>
    </location>
</feature>
<accession>A0A4Q2UCV6</accession>
<dbReference type="Pfam" id="PF06693">
    <property type="entry name" value="DUF1190"/>
    <property type="match status" value="1"/>
</dbReference>
<evidence type="ECO:0000313" key="2">
    <source>
        <dbReference type="EMBL" id="RYC32997.1"/>
    </source>
</evidence>